<dbReference type="Proteomes" id="UP000243006">
    <property type="component" value="Unassembled WGS sequence"/>
</dbReference>
<dbReference type="AlphaFoldDB" id="A0A1Y3ENC1"/>
<reference evidence="1 2" key="1">
    <citation type="submission" date="2015-04" db="EMBL/GenBank/DDBJ databases">
        <title>Draft genome of the roundworm Trichinella nativa.</title>
        <authorList>
            <person name="Mitreva M."/>
        </authorList>
    </citation>
    <scope>NUCLEOTIDE SEQUENCE [LARGE SCALE GENOMIC DNA]</scope>
    <source>
        <strain evidence="1 2">ISS45</strain>
    </source>
</reference>
<evidence type="ECO:0000313" key="1">
    <source>
        <dbReference type="EMBL" id="OUC44598.1"/>
    </source>
</evidence>
<sequence length="56" mass="6579">MCYHLVIPEECVKFSLLNFSPNTDFVKYLSRVQLLNCSFLLPHAHAHSNDTHQQYQ</sequence>
<comment type="caution">
    <text evidence="1">The sequence shown here is derived from an EMBL/GenBank/DDBJ whole genome shotgun (WGS) entry which is preliminary data.</text>
</comment>
<evidence type="ECO:0000313" key="2">
    <source>
        <dbReference type="Proteomes" id="UP000243006"/>
    </source>
</evidence>
<protein>
    <submittedName>
        <fullName evidence="1">Uncharacterized protein</fullName>
    </submittedName>
</protein>
<organism evidence="1 2">
    <name type="scientific">Trichinella nativa</name>
    <dbReference type="NCBI Taxonomy" id="6335"/>
    <lineage>
        <taxon>Eukaryota</taxon>
        <taxon>Metazoa</taxon>
        <taxon>Ecdysozoa</taxon>
        <taxon>Nematoda</taxon>
        <taxon>Enoplea</taxon>
        <taxon>Dorylaimia</taxon>
        <taxon>Trichinellida</taxon>
        <taxon>Trichinellidae</taxon>
        <taxon>Trichinella</taxon>
    </lineage>
</organism>
<accession>A0A1Y3ENC1</accession>
<proteinExistence type="predicted"/>
<dbReference type="EMBL" id="LVZM01012361">
    <property type="protein sequence ID" value="OUC44598.1"/>
    <property type="molecule type" value="Genomic_DNA"/>
</dbReference>
<gene>
    <name evidence="1" type="ORF">D917_02200</name>
</gene>
<name>A0A1Y3ENC1_9BILA</name>